<evidence type="ECO:0000313" key="1">
    <source>
        <dbReference type="EMBL" id="KAK3765578.1"/>
    </source>
</evidence>
<organism evidence="1 2">
    <name type="scientific">Elysia crispata</name>
    <name type="common">lettuce slug</name>
    <dbReference type="NCBI Taxonomy" id="231223"/>
    <lineage>
        <taxon>Eukaryota</taxon>
        <taxon>Metazoa</taxon>
        <taxon>Spiralia</taxon>
        <taxon>Lophotrochozoa</taxon>
        <taxon>Mollusca</taxon>
        <taxon>Gastropoda</taxon>
        <taxon>Heterobranchia</taxon>
        <taxon>Euthyneura</taxon>
        <taxon>Panpulmonata</taxon>
        <taxon>Sacoglossa</taxon>
        <taxon>Placobranchoidea</taxon>
        <taxon>Plakobranchidae</taxon>
        <taxon>Elysia</taxon>
    </lineage>
</organism>
<accession>A0AAE0Z9Y7</accession>
<evidence type="ECO:0000313" key="2">
    <source>
        <dbReference type="Proteomes" id="UP001283361"/>
    </source>
</evidence>
<dbReference type="AlphaFoldDB" id="A0AAE0Z9Y7"/>
<reference evidence="1" key="1">
    <citation type="journal article" date="2023" name="G3 (Bethesda)">
        <title>A reference genome for the long-term kleptoplast-retaining sea slug Elysia crispata morphotype clarki.</title>
        <authorList>
            <person name="Eastman K.E."/>
            <person name="Pendleton A.L."/>
            <person name="Shaikh M.A."/>
            <person name="Suttiyut T."/>
            <person name="Ogas R."/>
            <person name="Tomko P."/>
            <person name="Gavelis G."/>
            <person name="Widhalm J.R."/>
            <person name="Wisecaver J.H."/>
        </authorList>
    </citation>
    <scope>NUCLEOTIDE SEQUENCE</scope>
    <source>
        <strain evidence="1">ECLA1</strain>
    </source>
</reference>
<proteinExistence type="predicted"/>
<protein>
    <submittedName>
        <fullName evidence="1">Uncharacterized protein</fullName>
    </submittedName>
</protein>
<gene>
    <name evidence="1" type="ORF">RRG08_067300</name>
</gene>
<comment type="caution">
    <text evidence="1">The sequence shown here is derived from an EMBL/GenBank/DDBJ whole genome shotgun (WGS) entry which is preliminary data.</text>
</comment>
<dbReference type="Proteomes" id="UP001283361">
    <property type="component" value="Unassembled WGS sequence"/>
</dbReference>
<name>A0AAE0Z9Y7_9GAST</name>
<sequence>MLFTLPEVPGRFSVKSTQPAARFVLLVISNLTSFLLRPPITTFQLQTRLNHLRNCLEGEEENDTSIALSTSAENTITRGRCT</sequence>
<keyword evidence="2" id="KW-1185">Reference proteome</keyword>
<dbReference type="EMBL" id="JAWDGP010004286">
    <property type="protein sequence ID" value="KAK3765578.1"/>
    <property type="molecule type" value="Genomic_DNA"/>
</dbReference>